<keyword evidence="2" id="KW-1185">Reference proteome</keyword>
<dbReference type="AlphaFoldDB" id="A0AAN7KL31"/>
<sequence length="133" mass="14677">MADQDSSIDVLECIHIVNLAISIVVVACKGVDVTPEKLARKYVEICMALDIALHRVSSIRLSAMLSWMHEEGIAKMVHSTLYIEVEVCSAYSWPTLEPHSLDHITRVESFSTNKSLMAPPLLPSSLPESKTSV</sequence>
<comment type="caution">
    <text evidence="1">The sequence shown here is derived from an EMBL/GenBank/DDBJ whole genome shotgun (WGS) entry which is preliminary data.</text>
</comment>
<proteinExistence type="predicted"/>
<organism evidence="1 2">
    <name type="scientific">Trapa incisa</name>
    <dbReference type="NCBI Taxonomy" id="236973"/>
    <lineage>
        <taxon>Eukaryota</taxon>
        <taxon>Viridiplantae</taxon>
        <taxon>Streptophyta</taxon>
        <taxon>Embryophyta</taxon>
        <taxon>Tracheophyta</taxon>
        <taxon>Spermatophyta</taxon>
        <taxon>Magnoliopsida</taxon>
        <taxon>eudicotyledons</taxon>
        <taxon>Gunneridae</taxon>
        <taxon>Pentapetalae</taxon>
        <taxon>rosids</taxon>
        <taxon>malvids</taxon>
        <taxon>Myrtales</taxon>
        <taxon>Lythraceae</taxon>
        <taxon>Trapa</taxon>
    </lineage>
</organism>
<protein>
    <submittedName>
        <fullName evidence="1">Uncharacterized protein</fullName>
    </submittedName>
</protein>
<reference evidence="1 2" key="1">
    <citation type="journal article" date="2023" name="Hortic Res">
        <title>Pangenome of water caltrop reveals structural variations and asymmetric subgenome divergence after allopolyploidization.</title>
        <authorList>
            <person name="Zhang X."/>
            <person name="Chen Y."/>
            <person name="Wang L."/>
            <person name="Yuan Y."/>
            <person name="Fang M."/>
            <person name="Shi L."/>
            <person name="Lu R."/>
            <person name="Comes H.P."/>
            <person name="Ma Y."/>
            <person name="Chen Y."/>
            <person name="Huang G."/>
            <person name="Zhou Y."/>
            <person name="Zheng Z."/>
            <person name="Qiu Y."/>
        </authorList>
    </citation>
    <scope>NUCLEOTIDE SEQUENCE [LARGE SCALE GENOMIC DNA]</scope>
    <source>
        <tissue evidence="1">Roots</tissue>
    </source>
</reference>
<dbReference type="EMBL" id="JAXIOK010000007">
    <property type="protein sequence ID" value="KAK4766206.1"/>
    <property type="molecule type" value="Genomic_DNA"/>
</dbReference>
<gene>
    <name evidence="1" type="ORF">SAY87_007848</name>
</gene>
<dbReference type="PANTHER" id="PTHR37769">
    <property type="entry name" value="OS08G0243900 PROTEIN"/>
    <property type="match status" value="1"/>
</dbReference>
<dbReference type="PANTHER" id="PTHR37769:SF1">
    <property type="entry name" value="OS08G0243900 PROTEIN"/>
    <property type="match status" value="1"/>
</dbReference>
<accession>A0AAN7KL31</accession>
<name>A0AAN7KL31_9MYRT</name>
<dbReference type="Proteomes" id="UP001345219">
    <property type="component" value="Chromosome 7"/>
</dbReference>
<evidence type="ECO:0000313" key="2">
    <source>
        <dbReference type="Proteomes" id="UP001345219"/>
    </source>
</evidence>
<evidence type="ECO:0000313" key="1">
    <source>
        <dbReference type="EMBL" id="KAK4766206.1"/>
    </source>
</evidence>